<comment type="caution">
    <text evidence="2">The sequence shown here is derived from an EMBL/GenBank/DDBJ whole genome shotgun (WGS) entry which is preliminary data.</text>
</comment>
<name>A0A7Y5EJ56_9GAMM</name>
<keyword evidence="3" id="KW-1185">Reference proteome</keyword>
<feature type="signal peptide" evidence="1">
    <location>
        <begin position="1"/>
        <end position="28"/>
    </location>
</feature>
<organism evidence="2 3">
    <name type="scientific">Rheinheimera lutimaris</name>
    <dbReference type="NCBI Taxonomy" id="2740584"/>
    <lineage>
        <taxon>Bacteria</taxon>
        <taxon>Pseudomonadati</taxon>
        <taxon>Pseudomonadota</taxon>
        <taxon>Gammaproteobacteria</taxon>
        <taxon>Chromatiales</taxon>
        <taxon>Chromatiaceae</taxon>
        <taxon>Rheinheimera</taxon>
    </lineage>
</organism>
<gene>
    <name evidence="2" type="ORF">HRH59_12880</name>
</gene>
<protein>
    <submittedName>
        <fullName evidence="2">Uncharacterized protein</fullName>
    </submittedName>
</protein>
<sequence length="161" mass="17810">MTSIASRIGFAMLAVSLLFTPFAAKVLAADTINLSVASTWGEPEFSRYEALNQSSEWRYSRDNATLIITKAQCPECKAISQRDIAQHNQTDATAVMLQHKAVPAMLRLSSSPKGQLLRTFQLNSSGMHYQFQLGINNTMPVAESFALEQEFLAMINSFTVD</sequence>
<dbReference type="RefSeq" id="WP_173501679.1">
    <property type="nucleotide sequence ID" value="NZ_JABSOD010000012.1"/>
</dbReference>
<dbReference type="EMBL" id="JABSOD010000012">
    <property type="protein sequence ID" value="NRQ43442.1"/>
    <property type="molecule type" value="Genomic_DNA"/>
</dbReference>
<reference evidence="2 3" key="1">
    <citation type="submission" date="2020-06" db="EMBL/GenBank/DDBJ databases">
        <title>Rheinheimera sp. nov., a marine bacterium isolated from coastal.</title>
        <authorList>
            <person name="Yu Q."/>
            <person name="Qi Y."/>
            <person name="Pu J."/>
        </authorList>
    </citation>
    <scope>NUCLEOTIDE SEQUENCE [LARGE SCALE GENOMIC DNA]</scope>
    <source>
        <strain evidence="2 3">YQF-2</strain>
    </source>
</reference>
<proteinExistence type="predicted"/>
<evidence type="ECO:0000313" key="2">
    <source>
        <dbReference type="EMBL" id="NRQ43442.1"/>
    </source>
</evidence>
<evidence type="ECO:0000256" key="1">
    <source>
        <dbReference type="SAM" id="SignalP"/>
    </source>
</evidence>
<dbReference type="Proteomes" id="UP000523161">
    <property type="component" value="Unassembled WGS sequence"/>
</dbReference>
<dbReference type="AlphaFoldDB" id="A0A7Y5EJ56"/>
<accession>A0A7Y5EJ56</accession>
<keyword evidence="1" id="KW-0732">Signal</keyword>
<evidence type="ECO:0000313" key="3">
    <source>
        <dbReference type="Proteomes" id="UP000523161"/>
    </source>
</evidence>
<feature type="chain" id="PRO_5031090811" evidence="1">
    <location>
        <begin position="29"/>
        <end position="161"/>
    </location>
</feature>